<dbReference type="Gene3D" id="3.30.160.60">
    <property type="entry name" value="Classic Zinc Finger"/>
    <property type="match status" value="1"/>
</dbReference>
<accession>A0AA39NSB4</accession>
<dbReference type="GO" id="GO:0008270">
    <property type="term" value="F:zinc ion binding"/>
    <property type="evidence" value="ECO:0007669"/>
    <property type="project" value="UniProtKB-KW"/>
</dbReference>
<dbReference type="Pfam" id="PF00096">
    <property type="entry name" value="zf-C2H2"/>
    <property type="match status" value="1"/>
</dbReference>
<organism evidence="3 4">
    <name type="scientific">Armillaria novae-zelandiae</name>
    <dbReference type="NCBI Taxonomy" id="153914"/>
    <lineage>
        <taxon>Eukaryota</taxon>
        <taxon>Fungi</taxon>
        <taxon>Dikarya</taxon>
        <taxon>Basidiomycota</taxon>
        <taxon>Agaricomycotina</taxon>
        <taxon>Agaricomycetes</taxon>
        <taxon>Agaricomycetidae</taxon>
        <taxon>Agaricales</taxon>
        <taxon>Marasmiineae</taxon>
        <taxon>Physalacriaceae</taxon>
        <taxon>Armillaria</taxon>
    </lineage>
</organism>
<evidence type="ECO:0000256" key="1">
    <source>
        <dbReference type="PROSITE-ProRule" id="PRU00042"/>
    </source>
</evidence>
<dbReference type="SUPFAM" id="SSF57667">
    <property type="entry name" value="beta-beta-alpha zinc fingers"/>
    <property type="match status" value="1"/>
</dbReference>
<dbReference type="InterPro" id="IPR036236">
    <property type="entry name" value="Znf_C2H2_sf"/>
</dbReference>
<dbReference type="InterPro" id="IPR013087">
    <property type="entry name" value="Znf_C2H2_type"/>
</dbReference>
<evidence type="ECO:0000313" key="3">
    <source>
        <dbReference type="EMBL" id="KAK0470928.1"/>
    </source>
</evidence>
<feature type="non-terminal residue" evidence="3">
    <location>
        <position position="50"/>
    </location>
</feature>
<keyword evidence="1" id="KW-0862">Zinc</keyword>
<sequence>RSFGCDMCFVSFHRQHDLKRREKIYSGSKLYICNGGCGKAFTRNYMLGRH</sequence>
<proteinExistence type="predicted"/>
<protein>
    <recommendedName>
        <fullName evidence="2">C2H2-type domain-containing protein</fullName>
    </recommendedName>
</protein>
<name>A0AA39NSB4_9AGAR</name>
<dbReference type="Proteomes" id="UP001175227">
    <property type="component" value="Unassembled WGS sequence"/>
</dbReference>
<feature type="non-terminal residue" evidence="3">
    <location>
        <position position="1"/>
    </location>
</feature>
<evidence type="ECO:0000259" key="2">
    <source>
        <dbReference type="PROSITE" id="PS50157"/>
    </source>
</evidence>
<keyword evidence="1" id="KW-0479">Metal-binding</keyword>
<keyword evidence="4" id="KW-1185">Reference proteome</keyword>
<feature type="domain" description="C2H2-type" evidence="2">
    <location>
        <begin position="31"/>
        <end position="50"/>
    </location>
</feature>
<comment type="caution">
    <text evidence="3">The sequence shown here is derived from an EMBL/GenBank/DDBJ whole genome shotgun (WGS) entry which is preliminary data.</text>
</comment>
<dbReference type="AlphaFoldDB" id="A0AA39NSB4"/>
<evidence type="ECO:0000313" key="4">
    <source>
        <dbReference type="Proteomes" id="UP001175227"/>
    </source>
</evidence>
<gene>
    <name evidence="3" type="ORF">IW261DRAFT_1295214</name>
</gene>
<keyword evidence="1" id="KW-0863">Zinc-finger</keyword>
<dbReference type="EMBL" id="JAUEPR010000057">
    <property type="protein sequence ID" value="KAK0470928.1"/>
    <property type="molecule type" value="Genomic_DNA"/>
</dbReference>
<dbReference type="PROSITE" id="PS50157">
    <property type="entry name" value="ZINC_FINGER_C2H2_2"/>
    <property type="match status" value="2"/>
</dbReference>
<reference evidence="3" key="1">
    <citation type="submission" date="2023-06" db="EMBL/GenBank/DDBJ databases">
        <authorList>
            <consortium name="Lawrence Berkeley National Laboratory"/>
            <person name="Ahrendt S."/>
            <person name="Sahu N."/>
            <person name="Indic B."/>
            <person name="Wong-Bajracharya J."/>
            <person name="Merenyi Z."/>
            <person name="Ke H.-M."/>
            <person name="Monk M."/>
            <person name="Kocsube S."/>
            <person name="Drula E."/>
            <person name="Lipzen A."/>
            <person name="Balint B."/>
            <person name="Henrissat B."/>
            <person name="Andreopoulos B."/>
            <person name="Martin F.M."/>
            <person name="Harder C.B."/>
            <person name="Rigling D."/>
            <person name="Ford K.L."/>
            <person name="Foster G.D."/>
            <person name="Pangilinan J."/>
            <person name="Papanicolaou A."/>
            <person name="Barry K."/>
            <person name="LaButti K."/>
            <person name="Viragh M."/>
            <person name="Koriabine M."/>
            <person name="Yan M."/>
            <person name="Riley R."/>
            <person name="Champramary S."/>
            <person name="Plett K.L."/>
            <person name="Tsai I.J."/>
            <person name="Slot J."/>
            <person name="Sipos G."/>
            <person name="Plett J."/>
            <person name="Nagy L.G."/>
            <person name="Grigoriev I.V."/>
        </authorList>
    </citation>
    <scope>NUCLEOTIDE SEQUENCE</scope>
    <source>
        <strain evidence="3">ICMP 16352</strain>
    </source>
</reference>
<feature type="domain" description="C2H2-type" evidence="2">
    <location>
        <begin position="3"/>
        <end position="30"/>
    </location>
</feature>